<feature type="domain" description="CCHC-type" evidence="2">
    <location>
        <begin position="18"/>
        <end position="31"/>
    </location>
</feature>
<accession>A0A7L2TSY6</accession>
<dbReference type="GO" id="GO:0008270">
    <property type="term" value="F:zinc ion binding"/>
    <property type="evidence" value="ECO:0007669"/>
    <property type="project" value="UniProtKB-KW"/>
</dbReference>
<dbReference type="SUPFAM" id="SSF57756">
    <property type="entry name" value="Retrovirus zinc finger-like domains"/>
    <property type="match status" value="1"/>
</dbReference>
<evidence type="ECO:0000313" key="4">
    <source>
        <dbReference type="Proteomes" id="UP000583496"/>
    </source>
</evidence>
<comment type="caution">
    <text evidence="3">The sequence shown here is derived from an EMBL/GenBank/DDBJ whole genome shotgun (WGS) entry which is preliminary data.</text>
</comment>
<dbReference type="OrthoDB" id="9386882at2759"/>
<keyword evidence="1" id="KW-0863">Zinc-finger</keyword>
<evidence type="ECO:0000259" key="2">
    <source>
        <dbReference type="PROSITE" id="PS50158"/>
    </source>
</evidence>
<dbReference type="PROSITE" id="PS50158">
    <property type="entry name" value="ZF_CCHC"/>
    <property type="match status" value="1"/>
</dbReference>
<gene>
    <name evidence="3" type="primary">Ervk19_2</name>
    <name evidence="3" type="ORF">POSRUF_R14114</name>
</gene>
<dbReference type="Gene3D" id="4.10.60.10">
    <property type="entry name" value="Zinc finger, CCHC-type"/>
    <property type="match status" value="1"/>
</dbReference>
<feature type="non-terminal residue" evidence="3">
    <location>
        <position position="117"/>
    </location>
</feature>
<keyword evidence="4" id="KW-1185">Reference proteome</keyword>
<evidence type="ECO:0000256" key="1">
    <source>
        <dbReference type="PROSITE-ProRule" id="PRU00047"/>
    </source>
</evidence>
<organism evidence="3 4">
    <name type="scientific">Pomatostomus ruficeps</name>
    <name type="common">Chestnut-crowned babbler</name>
    <dbReference type="NCBI Taxonomy" id="9176"/>
    <lineage>
        <taxon>Eukaryota</taxon>
        <taxon>Metazoa</taxon>
        <taxon>Chordata</taxon>
        <taxon>Craniata</taxon>
        <taxon>Vertebrata</taxon>
        <taxon>Euteleostomi</taxon>
        <taxon>Archelosauria</taxon>
        <taxon>Archosauria</taxon>
        <taxon>Dinosauria</taxon>
        <taxon>Saurischia</taxon>
        <taxon>Theropoda</taxon>
        <taxon>Coelurosauria</taxon>
        <taxon>Aves</taxon>
        <taxon>Neognathae</taxon>
        <taxon>Neoaves</taxon>
        <taxon>Telluraves</taxon>
        <taxon>Australaves</taxon>
        <taxon>Passeriformes</taxon>
        <taxon>Sylvioidea</taxon>
        <taxon>Timaliidae</taxon>
        <taxon>Pomatostomus</taxon>
    </lineage>
</organism>
<dbReference type="SMART" id="SM00343">
    <property type="entry name" value="ZnF_C2HC"/>
    <property type="match status" value="1"/>
</dbReference>
<proteinExistence type="predicted"/>
<feature type="non-terminal residue" evidence="3">
    <location>
        <position position="1"/>
    </location>
</feature>
<dbReference type="InterPro" id="IPR001878">
    <property type="entry name" value="Znf_CCHC"/>
</dbReference>
<sequence>MAAVFAAMRGPPATSGVCFGCGKPSHLKRDCSALKRDKPNTTPVFSRYCRSPHFANQCRSKYDSKGRLLQGYQGNWNQSAGQWRRAMTPMPQPPLQMPALQMPAPWMPNGNSPQIFA</sequence>
<evidence type="ECO:0000313" key="3">
    <source>
        <dbReference type="EMBL" id="NXS36676.1"/>
    </source>
</evidence>
<protein>
    <submittedName>
        <fullName evidence="3">GAK19 protein</fullName>
    </submittedName>
</protein>
<dbReference type="EMBL" id="VYZT01055650">
    <property type="protein sequence ID" value="NXS36676.1"/>
    <property type="molecule type" value="Genomic_DNA"/>
</dbReference>
<dbReference type="InterPro" id="IPR036875">
    <property type="entry name" value="Znf_CCHC_sf"/>
</dbReference>
<keyword evidence="1" id="KW-0862">Zinc</keyword>
<dbReference type="Proteomes" id="UP000583496">
    <property type="component" value="Unassembled WGS sequence"/>
</dbReference>
<dbReference type="GO" id="GO:0003676">
    <property type="term" value="F:nucleic acid binding"/>
    <property type="evidence" value="ECO:0007669"/>
    <property type="project" value="InterPro"/>
</dbReference>
<reference evidence="3 4" key="1">
    <citation type="submission" date="2019-09" db="EMBL/GenBank/DDBJ databases">
        <title>Bird 10,000 Genomes (B10K) Project - Family phase.</title>
        <authorList>
            <person name="Zhang G."/>
        </authorList>
    </citation>
    <scope>NUCLEOTIDE SEQUENCE [LARGE SCALE GENOMIC DNA]</scope>
    <source>
        <strain evidence="3">B10K-DU-002-71</strain>
        <tissue evidence="3">Muscle</tissue>
    </source>
</reference>
<keyword evidence="1" id="KW-0479">Metal-binding</keyword>
<name>A0A7L2TSY6_POMRU</name>
<dbReference type="AlphaFoldDB" id="A0A7L2TSY6"/>